<gene>
    <name evidence="1" type="ORF">CTAYLR_007834</name>
</gene>
<dbReference type="InterPro" id="IPR005049">
    <property type="entry name" value="STL-like"/>
</dbReference>
<dbReference type="PANTHER" id="PTHR31362:SF0">
    <property type="entry name" value="EXOSTOSIN DOMAIN-CONTAINING PROTEIN-RELATED"/>
    <property type="match status" value="1"/>
</dbReference>
<accession>A0AAD7XK36</accession>
<dbReference type="CDD" id="cd11296">
    <property type="entry name" value="O-FucT_like"/>
    <property type="match status" value="1"/>
</dbReference>
<dbReference type="PANTHER" id="PTHR31362">
    <property type="entry name" value="GLYCOSYLTRANSFERASE STELLO1-RELATED"/>
    <property type="match status" value="1"/>
</dbReference>
<keyword evidence="2" id="KW-1185">Reference proteome</keyword>
<name>A0AAD7XK36_9STRA</name>
<dbReference type="Proteomes" id="UP001230188">
    <property type="component" value="Unassembled WGS sequence"/>
</dbReference>
<protein>
    <submittedName>
        <fullName evidence="1">Uncharacterized protein</fullName>
    </submittedName>
</protein>
<dbReference type="EMBL" id="JAQMWT010000453">
    <property type="protein sequence ID" value="KAJ8601094.1"/>
    <property type="molecule type" value="Genomic_DNA"/>
</dbReference>
<evidence type="ECO:0000313" key="1">
    <source>
        <dbReference type="EMBL" id="KAJ8601094.1"/>
    </source>
</evidence>
<evidence type="ECO:0000313" key="2">
    <source>
        <dbReference type="Proteomes" id="UP001230188"/>
    </source>
</evidence>
<dbReference type="AlphaFoldDB" id="A0AAD7XK36"/>
<proteinExistence type="predicted"/>
<reference evidence="1" key="1">
    <citation type="submission" date="2023-01" db="EMBL/GenBank/DDBJ databases">
        <title>Metagenome sequencing of chrysophaentin producing Chrysophaeum taylorii.</title>
        <authorList>
            <person name="Davison J."/>
            <person name="Bewley C."/>
        </authorList>
    </citation>
    <scope>NUCLEOTIDE SEQUENCE</scope>
    <source>
        <strain evidence="1">NIES-1699</strain>
    </source>
</reference>
<dbReference type="Gene3D" id="3.40.50.11350">
    <property type="match status" value="1"/>
</dbReference>
<organism evidence="1 2">
    <name type="scientific">Chrysophaeum taylorii</name>
    <dbReference type="NCBI Taxonomy" id="2483200"/>
    <lineage>
        <taxon>Eukaryota</taxon>
        <taxon>Sar</taxon>
        <taxon>Stramenopiles</taxon>
        <taxon>Ochrophyta</taxon>
        <taxon>Pelagophyceae</taxon>
        <taxon>Pelagomonadales</taxon>
        <taxon>Pelagomonadaceae</taxon>
        <taxon>Chrysophaeum</taxon>
    </lineage>
</organism>
<sequence>MAKKTCPVWAVVSTTEKPGLTVRTLVNRANVCVAAVNVAAVNDASRDIEESWASFVDEYRDSVMYLSASWHSSSYEIATHLRNVSALSRKNLGYLVAIERGAEFIVDLDDAVELYSYSDVEPVADGCTPLHDIASGSRVWEVEGPTVAPQNWSRVAFANLMPYFDPQSDKGLLRPRGLPPDSLEGDVMIREMPPAKKRKRIAIVHSITDKRPDAVEAHITWFSKRDSCLALDNGVFTAWNAQSTAFSRDAFFALFLPANVAVPDVWRSYIASKLLWSTELGIAITAAETRDVRDSVDCPDAMFPLSPAEFTANEEATQRASNVLDYCLDGAKSIWAAMVKIIQKATPDDENLARAWIRDLDRIGYKWPRLVASRCRYSRAARQSLRACGPPAQAIISQYHYGPSNQFYQFGNHAENAARCNCVYVLSKFYASKKDERVPRYAPEDIFNIPFLQSKLNITTISVDTFERCKSNFRTVTAENWHRYPARRWTHELVPLGMAALRFSSTIVDIATRVLNQAAIRTNAFSTSSFIRARFHEDCDKRVCLSSRSIVAVLRDIAKENGQRTIYIATNTNIGEKRYYQETLRARFNISSFTSDFPPIKKVLASVDDFTLSVVEQHICYMADVFVGTAGSTWTGTVAMMRASENRDWHTFPRDDTLLYIGGQQHHQT</sequence>
<comment type="caution">
    <text evidence="1">The sequence shown here is derived from an EMBL/GenBank/DDBJ whole genome shotgun (WGS) entry which is preliminary data.</text>
</comment>